<dbReference type="PANTHER" id="PTHR35910:SF6">
    <property type="entry name" value="2EXR DOMAIN-CONTAINING PROTEIN"/>
    <property type="match status" value="1"/>
</dbReference>
<gene>
    <name evidence="3" type="ORF">SAMD00023353_0801390</name>
</gene>
<organism evidence="3">
    <name type="scientific">Rosellinia necatrix</name>
    <name type="common">White root-rot fungus</name>
    <dbReference type="NCBI Taxonomy" id="77044"/>
    <lineage>
        <taxon>Eukaryota</taxon>
        <taxon>Fungi</taxon>
        <taxon>Dikarya</taxon>
        <taxon>Ascomycota</taxon>
        <taxon>Pezizomycotina</taxon>
        <taxon>Sordariomycetes</taxon>
        <taxon>Xylariomycetidae</taxon>
        <taxon>Xylariales</taxon>
        <taxon>Xylariaceae</taxon>
        <taxon>Rosellinia</taxon>
    </lineage>
</organism>
<feature type="signal peptide" evidence="1">
    <location>
        <begin position="1"/>
        <end position="19"/>
    </location>
</feature>
<name>A0A1W2TB16_ROSNE</name>
<accession>A0A1W2TB16</accession>
<dbReference type="OMA" id="ILYIPRY"/>
<keyword evidence="1" id="KW-0732">Signal</keyword>
<keyword evidence="4" id="KW-1185">Reference proteome</keyword>
<protein>
    <recommendedName>
        <fullName evidence="2">2EXR domain-containing protein</fullName>
    </recommendedName>
</protein>
<dbReference type="Proteomes" id="UP000054516">
    <property type="component" value="Unassembled WGS sequence"/>
</dbReference>
<dbReference type="AlphaFoldDB" id="A0A1W2TB16"/>
<evidence type="ECO:0000313" key="4">
    <source>
        <dbReference type="Proteomes" id="UP000054516"/>
    </source>
</evidence>
<feature type="chain" id="PRO_5010719053" description="2EXR domain-containing protein" evidence="1">
    <location>
        <begin position="20"/>
        <end position="240"/>
    </location>
</feature>
<evidence type="ECO:0000259" key="2">
    <source>
        <dbReference type="Pfam" id="PF20150"/>
    </source>
</evidence>
<evidence type="ECO:0000256" key="1">
    <source>
        <dbReference type="SAM" id="SignalP"/>
    </source>
</evidence>
<sequence length="240" mass="28078">MPSHSLFALFTLLPAELRLQVWQLSCHPRVVEVSYDPEEDRYTTTAPVPAVLQACHESRCESLRMYIRCFGTTSHEPRIYFYREMDTLYIPRPPFMGYDDSSRSFAELIRESDYIANLAIDYVPPSVKRPWETYNKYVLMQSFPKVHEVFLVTDITTEPDNDHHLGDELDLADPKYDALSLDRLLEDVIASFYYEIQGQFFMSEREKTIEPLHLPHFVLKSKTWTHRQDESQPISTICAA</sequence>
<feature type="domain" description="2EXR" evidence="2">
    <location>
        <begin position="7"/>
        <end position="88"/>
    </location>
</feature>
<dbReference type="EMBL" id="DF977453">
    <property type="protein sequence ID" value="GAP84826.1"/>
    <property type="molecule type" value="Genomic_DNA"/>
</dbReference>
<dbReference type="InterPro" id="IPR045518">
    <property type="entry name" value="2EXR"/>
</dbReference>
<dbReference type="PANTHER" id="PTHR35910">
    <property type="entry name" value="2EXR DOMAIN-CONTAINING PROTEIN"/>
    <property type="match status" value="1"/>
</dbReference>
<evidence type="ECO:0000313" key="3">
    <source>
        <dbReference type="EMBL" id="GAP84826.1"/>
    </source>
</evidence>
<reference evidence="3" key="1">
    <citation type="submission" date="2016-03" db="EMBL/GenBank/DDBJ databases">
        <title>Draft genome sequence of Rosellinia necatrix.</title>
        <authorList>
            <person name="Kanematsu S."/>
        </authorList>
    </citation>
    <scope>NUCLEOTIDE SEQUENCE [LARGE SCALE GENOMIC DNA]</scope>
    <source>
        <strain evidence="3">W97</strain>
    </source>
</reference>
<dbReference type="Pfam" id="PF20150">
    <property type="entry name" value="2EXR"/>
    <property type="match status" value="1"/>
</dbReference>
<proteinExistence type="predicted"/>
<dbReference type="OrthoDB" id="3513892at2759"/>